<dbReference type="GeneID" id="18814876"/>
<dbReference type="OrthoDB" id="3238562at2759"/>
<dbReference type="AlphaFoldDB" id="F8NU16"/>
<dbReference type="Pfam" id="PF00400">
    <property type="entry name" value="WD40"/>
    <property type="match status" value="1"/>
</dbReference>
<protein>
    <submittedName>
        <fullName evidence="5">Uncharacterized protein</fullName>
    </submittedName>
</protein>
<dbReference type="GeneID" id="18814276"/>
<sequence>MHVGAIRADPRIRNGSLPKHYTRFTVHDSAPGQVYDISMTSLKSPYFRLHDLTDGHQDTVNCMAFSPSGNYIASGGDDAKLVIWDVMKGISLCQVTMNSPVLSLAWDPRRRGALVFGCEDGVAGFINDFKSKAGSQKILFGTEAPVYCLAFDASHGTLAAGVGPEVHIARDISHERYATYNLLPKPGKFNEERSDNRIRPRSLHFLKYGARLVVSYLNHGVICWDVDSHARLWQIEPEHDHGYIARVPPVNSGFSALSPNCRTLLLSNLSGAIELYPLGQSKLKQSFKYVSDATRNVPLEVAFTHNGQVVLSGAPRGNVPLWETKTGDLIQTLTHEDDLIQIICAKQYRTTGYIAAAAAEKSESTYIRIWKAQLTSDARESLLDSLTSTWKFYIYANVEENVRELQFYILGGIALIVATYAFYRDSTSMEVKLQLLVCMPLRLYATH</sequence>
<dbReference type="PROSITE" id="PS50082">
    <property type="entry name" value="WD_REPEATS_2"/>
    <property type="match status" value="2"/>
</dbReference>
<feature type="repeat" description="WD" evidence="3">
    <location>
        <begin position="301"/>
        <end position="332"/>
    </location>
</feature>
<dbReference type="GeneID" id="18815484"/>
<dbReference type="SUPFAM" id="SSF50978">
    <property type="entry name" value="WD40 repeat-like"/>
    <property type="match status" value="1"/>
</dbReference>
<feature type="repeat" description="WD" evidence="3">
    <location>
        <begin position="53"/>
        <end position="86"/>
    </location>
</feature>
<name>F8NU16_SERL9</name>
<dbReference type="InterPro" id="IPR036322">
    <property type="entry name" value="WD40_repeat_dom_sf"/>
</dbReference>
<dbReference type="SMART" id="SM00320">
    <property type="entry name" value="WD40"/>
    <property type="match status" value="5"/>
</dbReference>
<dbReference type="EMBL" id="GL945433">
    <property type="protein sequence ID" value="EGO25782.1"/>
    <property type="molecule type" value="Genomic_DNA"/>
</dbReference>
<dbReference type="PANTHER" id="PTHR22847">
    <property type="entry name" value="WD40 REPEAT PROTEIN"/>
    <property type="match status" value="1"/>
</dbReference>
<dbReference type="HOGENOM" id="CLU_049342_0_0_1"/>
<accession>F8NU16</accession>
<evidence type="ECO:0000313" key="6">
    <source>
        <dbReference type="EMBL" id="EGO28143.1"/>
    </source>
</evidence>
<dbReference type="InterPro" id="IPR001680">
    <property type="entry name" value="WD40_rpt"/>
</dbReference>
<dbReference type="GO" id="GO:1990234">
    <property type="term" value="C:transferase complex"/>
    <property type="evidence" value="ECO:0007669"/>
    <property type="project" value="UniProtKB-ARBA"/>
</dbReference>
<evidence type="ECO:0000256" key="2">
    <source>
        <dbReference type="ARBA" id="ARBA00022737"/>
    </source>
</evidence>
<dbReference type="PANTHER" id="PTHR22847:SF637">
    <property type="entry name" value="WD REPEAT DOMAIN 5B"/>
    <property type="match status" value="1"/>
</dbReference>
<organism>
    <name type="scientific">Serpula lacrymans var. lacrymans (strain S7.9)</name>
    <name type="common">Dry rot fungus</name>
    <dbReference type="NCBI Taxonomy" id="578457"/>
    <lineage>
        <taxon>Eukaryota</taxon>
        <taxon>Fungi</taxon>
        <taxon>Dikarya</taxon>
        <taxon>Basidiomycota</taxon>
        <taxon>Agaricomycotina</taxon>
        <taxon>Agaricomycetes</taxon>
        <taxon>Agaricomycetidae</taxon>
        <taxon>Boletales</taxon>
        <taxon>Coniophorineae</taxon>
        <taxon>Serpulaceae</taxon>
        <taxon>Serpula</taxon>
    </lineage>
</organism>
<proteinExistence type="predicted"/>
<dbReference type="KEGG" id="sla:SERLADRAFT_441141"/>
<dbReference type="InterPro" id="IPR015943">
    <property type="entry name" value="WD40/YVTN_repeat-like_dom_sf"/>
</dbReference>
<dbReference type="PROSITE" id="PS50294">
    <property type="entry name" value="WD_REPEATS_REGION"/>
    <property type="match status" value="1"/>
</dbReference>
<dbReference type="RefSeq" id="XP_007321711.1">
    <property type="nucleotide sequence ID" value="XM_007321649.1"/>
</dbReference>
<dbReference type="InterPro" id="IPR019775">
    <property type="entry name" value="WD40_repeat_CS"/>
</dbReference>
<keyword evidence="2" id="KW-0677">Repeat</keyword>
<keyword evidence="1 3" id="KW-0853">WD repeat</keyword>
<dbReference type="EMBL" id="GL945430">
    <property type="protein sequence ID" value="EGO28143.1"/>
    <property type="molecule type" value="Genomic_DNA"/>
</dbReference>
<dbReference type="EMBL" id="GL945438">
    <property type="protein sequence ID" value="EGO21925.1"/>
    <property type="molecule type" value="Genomic_DNA"/>
</dbReference>
<evidence type="ECO:0000256" key="3">
    <source>
        <dbReference type="PROSITE-ProRule" id="PRU00221"/>
    </source>
</evidence>
<reference evidence="5" key="1">
    <citation type="submission" date="2011-04" db="EMBL/GenBank/DDBJ databases">
        <title>Evolution of plant cell wall degrading machinery underlies the functional diversity of forest fungi.</title>
        <authorList>
            <consortium name="US DOE Joint Genome Institute (JGI-PGF)"/>
            <person name="Eastwood D.C."/>
            <person name="Floudas D."/>
            <person name="Binder M."/>
            <person name="Majcherczyk A."/>
            <person name="Schneider P."/>
            <person name="Aerts A."/>
            <person name="Asiegbu F.O."/>
            <person name="Baker S.E."/>
            <person name="Barry K."/>
            <person name="Bendiksby M."/>
            <person name="Blumentritt M."/>
            <person name="Coutinho P.M."/>
            <person name="Cullen D."/>
            <person name="Cullen D."/>
            <person name="Gathman A."/>
            <person name="Goodell B."/>
            <person name="Henrissat B."/>
            <person name="Ihrmark K."/>
            <person name="Kauserud H."/>
            <person name="Kohler A."/>
            <person name="LaButti K."/>
            <person name="Lapidus A."/>
            <person name="Lavin J.L."/>
            <person name="Lee Y.-H."/>
            <person name="Lindquist E."/>
            <person name="Lilly W."/>
            <person name="Lucas S."/>
            <person name="Morin E."/>
            <person name="Murat C."/>
            <person name="Oguiza J.A."/>
            <person name="Park J."/>
            <person name="Pisabarro A.G."/>
            <person name="Riley R."/>
            <person name="Rosling A."/>
            <person name="Salamov A."/>
            <person name="Schmidt O."/>
            <person name="Schmutz J."/>
            <person name="Skrede I."/>
            <person name="Stenlid J."/>
            <person name="Wiebenga A."/>
            <person name="Xie X."/>
            <person name="Kues U."/>
            <person name="Hibbett D.S."/>
            <person name="Hoffmeister D."/>
            <person name="Hogberg N."/>
            <person name="Martin F."/>
            <person name="Grigoriev I.V."/>
            <person name="Watkinson S.C."/>
        </authorList>
    </citation>
    <scope>NUCLEOTIDE SEQUENCE</scope>
    <source>
        <strain evidence="5">S7.9</strain>
    </source>
</reference>
<evidence type="ECO:0000313" key="5">
    <source>
        <dbReference type="EMBL" id="EGO25782.1"/>
    </source>
</evidence>
<dbReference type="PROSITE" id="PS00678">
    <property type="entry name" value="WD_REPEATS_1"/>
    <property type="match status" value="1"/>
</dbReference>
<dbReference type="Proteomes" id="UP000008064">
    <property type="component" value="Unassembled WGS sequence"/>
</dbReference>
<gene>
    <name evidence="6" type="ORF">SERLADRAFT_433993</name>
    <name evidence="5" type="ORF">SERLADRAFT_437516</name>
    <name evidence="4" type="ORF">SERLADRAFT_441141</name>
</gene>
<evidence type="ECO:0000313" key="4">
    <source>
        <dbReference type="EMBL" id="EGO21925.1"/>
    </source>
</evidence>
<dbReference type="KEGG" id="sla:SERLADRAFT_437516"/>
<dbReference type="Gene3D" id="2.130.10.10">
    <property type="entry name" value="YVTN repeat-like/Quinoprotein amine dehydrogenase"/>
    <property type="match status" value="2"/>
</dbReference>
<dbReference type="RefSeq" id="XP_007317904.1">
    <property type="nucleotide sequence ID" value="XM_007317842.1"/>
</dbReference>
<dbReference type="RefSeq" id="XP_007314342.1">
    <property type="nucleotide sequence ID" value="XM_007314280.1"/>
</dbReference>
<evidence type="ECO:0000256" key="1">
    <source>
        <dbReference type="ARBA" id="ARBA00022574"/>
    </source>
</evidence>
<dbReference type="KEGG" id="sla:SERLADRAFT_433993"/>